<dbReference type="Proteomes" id="UP001597362">
    <property type="component" value="Unassembled WGS sequence"/>
</dbReference>
<comment type="function">
    <text evidence="2">Counteracts the endogenous Pycsar antiviral defense system. Phosphodiesterase that enables metal-dependent hydrolysis of host cyclic nucleotide Pycsar defense signals such as cCMP and cUMP.</text>
</comment>
<keyword evidence="6" id="KW-1185">Reference proteome</keyword>
<sequence length="243" mass="27835">MYLNIQMLGTGSAFAKKYYNNNALIEISNKKILLDCGITLPLALHQAGYQFDQLDAILISHIHGDHIGGLEELAFQMLFRTNRKPKLYIASDLVEPLWEHTLRGSMTQQEHHKLEHYFDVHPLIANEPTEIVPGFTVTAMQTLHIPGKSSYSFIINDHFFYSADMQFNAPLLTQLHEQGVQTIFHDCQLEEPSPVHASLNELLTLPEEIQRKVWLMHYGDSMDDFRGNTGLMQIVEQGTRYLI</sequence>
<comment type="caution">
    <text evidence="5">The sequence shown here is derived from an EMBL/GenBank/DDBJ whole genome shotgun (WGS) entry which is preliminary data.</text>
</comment>
<evidence type="ECO:0000256" key="1">
    <source>
        <dbReference type="ARBA" id="ARBA00034221"/>
    </source>
</evidence>
<organism evidence="5 6">
    <name type="scientific">Paenibacillus yanchengensis</name>
    <dbReference type="NCBI Taxonomy" id="2035833"/>
    <lineage>
        <taxon>Bacteria</taxon>
        <taxon>Bacillati</taxon>
        <taxon>Bacillota</taxon>
        <taxon>Bacilli</taxon>
        <taxon>Bacillales</taxon>
        <taxon>Paenibacillaceae</taxon>
        <taxon>Paenibacillus</taxon>
    </lineage>
</organism>
<name>A0ABW4YL32_9BACL</name>
<comment type="catalytic activity">
    <reaction evidence="1">
        <text>3',5'-cyclic CMP + H2O = CMP + H(+)</text>
        <dbReference type="Rhea" id="RHEA:72675"/>
        <dbReference type="ChEBI" id="CHEBI:15377"/>
        <dbReference type="ChEBI" id="CHEBI:15378"/>
        <dbReference type="ChEBI" id="CHEBI:58003"/>
        <dbReference type="ChEBI" id="CHEBI:60377"/>
    </reaction>
    <physiologicalReaction direction="left-to-right" evidence="1">
        <dbReference type="Rhea" id="RHEA:72676"/>
    </physiologicalReaction>
</comment>
<dbReference type="InterPro" id="IPR001279">
    <property type="entry name" value="Metallo-B-lactamas"/>
</dbReference>
<evidence type="ECO:0000256" key="3">
    <source>
        <dbReference type="ARBA" id="ARBA00048505"/>
    </source>
</evidence>
<accession>A0ABW4YL32</accession>
<evidence type="ECO:0000256" key="2">
    <source>
        <dbReference type="ARBA" id="ARBA00034301"/>
    </source>
</evidence>
<gene>
    <name evidence="5" type="ORF">ACFSJH_10670</name>
</gene>
<dbReference type="PANTHER" id="PTHR42663:SF6">
    <property type="entry name" value="HYDROLASE C777.06C-RELATED"/>
    <property type="match status" value="1"/>
</dbReference>
<dbReference type="SUPFAM" id="SSF56281">
    <property type="entry name" value="Metallo-hydrolase/oxidoreductase"/>
    <property type="match status" value="1"/>
</dbReference>
<evidence type="ECO:0000259" key="4">
    <source>
        <dbReference type="SMART" id="SM00849"/>
    </source>
</evidence>
<dbReference type="SMART" id="SM00849">
    <property type="entry name" value="Lactamase_B"/>
    <property type="match status" value="1"/>
</dbReference>
<protein>
    <submittedName>
        <fullName evidence="5">MBL fold metallo-hydrolase</fullName>
    </submittedName>
</protein>
<dbReference type="Gene3D" id="3.60.15.10">
    <property type="entry name" value="Ribonuclease Z/Hydroxyacylglutathione hydrolase-like"/>
    <property type="match status" value="1"/>
</dbReference>
<comment type="catalytic activity">
    <reaction evidence="3">
        <text>3',5'-cyclic UMP + H2O = UMP + H(+)</text>
        <dbReference type="Rhea" id="RHEA:70575"/>
        <dbReference type="ChEBI" id="CHEBI:15377"/>
        <dbReference type="ChEBI" id="CHEBI:15378"/>
        <dbReference type="ChEBI" id="CHEBI:57865"/>
        <dbReference type="ChEBI" id="CHEBI:184387"/>
    </reaction>
    <physiologicalReaction direction="left-to-right" evidence="3">
        <dbReference type="Rhea" id="RHEA:70576"/>
    </physiologicalReaction>
</comment>
<dbReference type="EMBL" id="JBHUHO010000030">
    <property type="protein sequence ID" value="MFD2116188.1"/>
    <property type="molecule type" value="Genomic_DNA"/>
</dbReference>
<dbReference type="InterPro" id="IPR036866">
    <property type="entry name" value="RibonucZ/Hydroxyglut_hydro"/>
</dbReference>
<reference evidence="6" key="1">
    <citation type="journal article" date="2019" name="Int. J. Syst. Evol. Microbiol.">
        <title>The Global Catalogue of Microorganisms (GCM) 10K type strain sequencing project: providing services to taxonomists for standard genome sequencing and annotation.</title>
        <authorList>
            <consortium name="The Broad Institute Genomics Platform"/>
            <consortium name="The Broad Institute Genome Sequencing Center for Infectious Disease"/>
            <person name="Wu L."/>
            <person name="Ma J."/>
        </authorList>
    </citation>
    <scope>NUCLEOTIDE SEQUENCE [LARGE SCALE GENOMIC DNA]</scope>
    <source>
        <strain evidence="6">GH52</strain>
    </source>
</reference>
<dbReference type="Pfam" id="PF23023">
    <property type="entry name" value="Anti-Pycsar_Apyc1"/>
    <property type="match status" value="1"/>
</dbReference>
<feature type="domain" description="Metallo-beta-lactamase" evidence="4">
    <location>
        <begin position="19"/>
        <end position="217"/>
    </location>
</feature>
<proteinExistence type="predicted"/>
<evidence type="ECO:0000313" key="5">
    <source>
        <dbReference type="EMBL" id="MFD2116188.1"/>
    </source>
</evidence>
<evidence type="ECO:0000313" key="6">
    <source>
        <dbReference type="Proteomes" id="UP001597362"/>
    </source>
</evidence>
<dbReference type="RefSeq" id="WP_377772855.1">
    <property type="nucleotide sequence ID" value="NZ_JBHUHO010000030.1"/>
</dbReference>
<dbReference type="PANTHER" id="PTHR42663">
    <property type="entry name" value="HYDROLASE C777.06C-RELATED-RELATED"/>
    <property type="match status" value="1"/>
</dbReference>